<evidence type="ECO:0000313" key="3">
    <source>
        <dbReference type="EMBL" id="KAK0595069.1"/>
    </source>
</evidence>
<accession>A0AA39SNB5</accession>
<dbReference type="EMBL" id="JAUESC010000004">
    <property type="protein sequence ID" value="KAK0595069.1"/>
    <property type="molecule type" value="Genomic_DNA"/>
</dbReference>
<organism evidence="3 4">
    <name type="scientific">Acer saccharum</name>
    <name type="common">Sugar maple</name>
    <dbReference type="NCBI Taxonomy" id="4024"/>
    <lineage>
        <taxon>Eukaryota</taxon>
        <taxon>Viridiplantae</taxon>
        <taxon>Streptophyta</taxon>
        <taxon>Embryophyta</taxon>
        <taxon>Tracheophyta</taxon>
        <taxon>Spermatophyta</taxon>
        <taxon>Magnoliopsida</taxon>
        <taxon>eudicotyledons</taxon>
        <taxon>Gunneridae</taxon>
        <taxon>Pentapetalae</taxon>
        <taxon>rosids</taxon>
        <taxon>malvids</taxon>
        <taxon>Sapindales</taxon>
        <taxon>Sapindaceae</taxon>
        <taxon>Hippocastanoideae</taxon>
        <taxon>Acereae</taxon>
        <taxon>Acer</taxon>
    </lineage>
</organism>
<feature type="transmembrane region" description="Helical" evidence="2">
    <location>
        <begin position="121"/>
        <end position="142"/>
    </location>
</feature>
<feature type="region of interest" description="Disordered" evidence="1">
    <location>
        <begin position="19"/>
        <end position="39"/>
    </location>
</feature>
<reference evidence="3" key="1">
    <citation type="journal article" date="2022" name="Plant J.">
        <title>Strategies of tolerance reflected in two North American maple genomes.</title>
        <authorList>
            <person name="McEvoy S.L."/>
            <person name="Sezen U.U."/>
            <person name="Trouern-Trend A."/>
            <person name="McMahon S.M."/>
            <person name="Schaberg P.G."/>
            <person name="Yang J."/>
            <person name="Wegrzyn J.L."/>
            <person name="Swenson N.G."/>
        </authorList>
    </citation>
    <scope>NUCLEOTIDE SEQUENCE</scope>
    <source>
        <strain evidence="3">NS2018</strain>
    </source>
</reference>
<dbReference type="Proteomes" id="UP001168877">
    <property type="component" value="Unassembled WGS sequence"/>
</dbReference>
<reference evidence="3" key="2">
    <citation type="submission" date="2023-06" db="EMBL/GenBank/DDBJ databases">
        <authorList>
            <person name="Swenson N.G."/>
            <person name="Wegrzyn J.L."/>
            <person name="Mcevoy S.L."/>
        </authorList>
    </citation>
    <scope>NUCLEOTIDE SEQUENCE</scope>
    <source>
        <strain evidence="3">NS2018</strain>
        <tissue evidence="3">Leaf</tissue>
    </source>
</reference>
<gene>
    <name evidence="3" type="ORF">LWI29_003169</name>
</gene>
<evidence type="ECO:0008006" key="5">
    <source>
        <dbReference type="Google" id="ProtNLM"/>
    </source>
</evidence>
<keyword evidence="2" id="KW-0812">Transmembrane</keyword>
<protein>
    <recommendedName>
        <fullName evidence="5">Transmembrane protein</fullName>
    </recommendedName>
</protein>
<evidence type="ECO:0000256" key="2">
    <source>
        <dbReference type="SAM" id="Phobius"/>
    </source>
</evidence>
<proteinExistence type="predicted"/>
<keyword evidence="2" id="KW-1133">Transmembrane helix</keyword>
<keyword evidence="2" id="KW-0472">Membrane</keyword>
<evidence type="ECO:0000313" key="4">
    <source>
        <dbReference type="Proteomes" id="UP001168877"/>
    </source>
</evidence>
<sequence length="210" mass="21668">MLSAVTPAAEITCQPASDVNHVSSVPSRAAPPPTNVSHQRLLPAAPDLAAQSPPAASDLAAQITAAPDPAARNSASAVAPVLTEIQQPSALPPPDTTSALGTHSMMAVVVSELCFGVRLRLMIAAVLIGLLLVASMSVVVSAEPSLKPEAKAQNYEKEEVQINQVMKVASTTKIRSGYVHVWPEMKIGWKIVVGSIVAFFGAACGSVGAF</sequence>
<feature type="transmembrane region" description="Helical" evidence="2">
    <location>
        <begin position="187"/>
        <end position="209"/>
    </location>
</feature>
<keyword evidence="4" id="KW-1185">Reference proteome</keyword>
<evidence type="ECO:0000256" key="1">
    <source>
        <dbReference type="SAM" id="MobiDB-lite"/>
    </source>
</evidence>
<dbReference type="AlphaFoldDB" id="A0AA39SNB5"/>
<name>A0AA39SNB5_ACESA</name>
<comment type="caution">
    <text evidence="3">The sequence shown here is derived from an EMBL/GenBank/DDBJ whole genome shotgun (WGS) entry which is preliminary data.</text>
</comment>